<protein>
    <recommendedName>
        <fullName evidence="4">DUF3784 domain-containing protein</fullName>
    </recommendedName>
</protein>
<keyword evidence="1" id="KW-0812">Transmembrane</keyword>
<keyword evidence="1" id="KW-1133">Transmembrane helix</keyword>
<sequence>MDTISLVLLGLGAIMLFAAKAAMGNRDGDYMDAEIERMKPQQEKQKDANRSVIYLCIGLAFVIAGISLSIV</sequence>
<accession>A0A1I6SU40</accession>
<dbReference type="EMBL" id="FPAA01000008">
    <property type="protein sequence ID" value="SFS80454.1"/>
    <property type="molecule type" value="Genomic_DNA"/>
</dbReference>
<evidence type="ECO:0000256" key="1">
    <source>
        <dbReference type="SAM" id="Phobius"/>
    </source>
</evidence>
<dbReference type="RefSeq" id="WP_091837495.1">
    <property type="nucleotide sequence ID" value="NZ_FPAA01000008.1"/>
</dbReference>
<keyword evidence="3" id="KW-1185">Reference proteome</keyword>
<keyword evidence="1" id="KW-0472">Membrane</keyword>
<gene>
    <name evidence="2" type="ORF">SAMN05444972_10840</name>
</gene>
<dbReference type="Proteomes" id="UP000198660">
    <property type="component" value="Unassembled WGS sequence"/>
</dbReference>
<feature type="transmembrane region" description="Helical" evidence="1">
    <location>
        <begin position="52"/>
        <end position="70"/>
    </location>
</feature>
<dbReference type="OrthoDB" id="9979642at2"/>
<dbReference type="AlphaFoldDB" id="A0A1I6SU40"/>
<organism evidence="2 3">
    <name type="scientific">Marininema halotolerans</name>
    <dbReference type="NCBI Taxonomy" id="1155944"/>
    <lineage>
        <taxon>Bacteria</taxon>
        <taxon>Bacillati</taxon>
        <taxon>Bacillota</taxon>
        <taxon>Bacilli</taxon>
        <taxon>Bacillales</taxon>
        <taxon>Thermoactinomycetaceae</taxon>
        <taxon>Marininema</taxon>
    </lineage>
</organism>
<evidence type="ECO:0000313" key="2">
    <source>
        <dbReference type="EMBL" id="SFS80454.1"/>
    </source>
</evidence>
<proteinExistence type="predicted"/>
<evidence type="ECO:0000313" key="3">
    <source>
        <dbReference type="Proteomes" id="UP000198660"/>
    </source>
</evidence>
<name>A0A1I6SU40_9BACL</name>
<evidence type="ECO:0008006" key="4">
    <source>
        <dbReference type="Google" id="ProtNLM"/>
    </source>
</evidence>
<reference evidence="3" key="1">
    <citation type="submission" date="2016-10" db="EMBL/GenBank/DDBJ databases">
        <authorList>
            <person name="Varghese N."/>
            <person name="Submissions S."/>
        </authorList>
    </citation>
    <scope>NUCLEOTIDE SEQUENCE [LARGE SCALE GENOMIC DNA]</scope>
    <source>
        <strain evidence="3">DSM 45789</strain>
    </source>
</reference>